<accession>A0A0U3GNM6</accession>
<dbReference type="Proteomes" id="UP000065473">
    <property type="component" value="Chromosome"/>
</dbReference>
<evidence type="ECO:0000313" key="5">
    <source>
        <dbReference type="Proteomes" id="UP000065473"/>
    </source>
</evidence>
<evidence type="ECO:0000313" key="4">
    <source>
        <dbReference type="Proteomes" id="UP000060043"/>
    </source>
</evidence>
<proteinExistence type="predicted"/>
<keyword evidence="1" id="KW-1133">Transmembrane helix</keyword>
<feature type="transmembrane region" description="Helical" evidence="1">
    <location>
        <begin position="265"/>
        <end position="287"/>
    </location>
</feature>
<dbReference type="EMBL" id="CP013694">
    <property type="protein sequence ID" value="ALU29912.1"/>
    <property type="molecule type" value="Genomic_DNA"/>
</dbReference>
<dbReference type="RefSeq" id="WP_011278786.1">
    <property type="nucleotide sequence ID" value="NZ_BHWZ01000006.1"/>
</dbReference>
<dbReference type="EMBL" id="CP013695">
    <property type="protein sequence ID" value="ALU32654.1"/>
    <property type="molecule type" value="Genomic_DNA"/>
</dbReference>
<dbReference type="Proteomes" id="UP000060043">
    <property type="component" value="Chromosome"/>
</dbReference>
<protein>
    <submittedName>
        <fullName evidence="2">Uncharacterized protein</fullName>
    </submittedName>
</protein>
<feature type="transmembrane region" description="Helical" evidence="1">
    <location>
        <begin position="121"/>
        <end position="144"/>
    </location>
</feature>
<evidence type="ECO:0000313" key="3">
    <source>
        <dbReference type="EMBL" id="ALU32654.1"/>
    </source>
</evidence>
<reference evidence="4 5" key="1">
    <citation type="submission" date="2015-12" db="EMBL/GenBank/DDBJ databases">
        <title>A stable core within a dynamic pangenome in Sulfolobus acidocaldarius.</title>
        <authorList>
            <person name="Anderson R."/>
            <person name="Kouris A."/>
            <person name="Seward C."/>
            <person name="Campbell K."/>
            <person name="Whitaker R."/>
        </authorList>
    </citation>
    <scope>NUCLEOTIDE SEQUENCE [LARGE SCALE GENOMIC DNA]</scope>
    <source>
        <strain evidence="2 5">GG12-C01-09</strain>
        <strain evidence="3 4">NG05B_CO5_07</strain>
    </source>
</reference>
<keyword evidence="1" id="KW-0472">Membrane</keyword>
<organism evidence="2 5">
    <name type="scientific">Sulfolobus acidocaldarius</name>
    <dbReference type="NCBI Taxonomy" id="2285"/>
    <lineage>
        <taxon>Archaea</taxon>
        <taxon>Thermoproteota</taxon>
        <taxon>Thermoprotei</taxon>
        <taxon>Sulfolobales</taxon>
        <taxon>Sulfolobaceae</taxon>
        <taxon>Sulfolobus</taxon>
    </lineage>
</organism>
<gene>
    <name evidence="2" type="ORF">ATY89_08155</name>
    <name evidence="3" type="ORF">ATZ20_11175</name>
</gene>
<sequence length="368" mass="41024">MQSGDLKHLRRGLTLMVIFYTVFTVSDIALIIFLEPYITSILNTLTKVQLLEALPTSNLLLVPLMGLGITFFLLIPIPFYFMLRGLRGWWKAGPSLVIASPVVFIIALWELMNRSSGDFQIIEIFGVWALLYFLGLLVTSFGVYSRGKEFNYRGLMTGGIIMVLGSFTSFLPVLMLIGSGIALLSLPQAVQPSKLRYGDLLKLDAVNQIHFADREGIKRIAKRGAFFLSTVLSLLMVGFGILGLFSIASYFAFPFMNSMAGIPDIYLILLALLVFLPLLISGISMYYNRGVETVLLVPWSEVKDIVVTQVFTYQRVSLFPAVTRGVYSQEVGRVVIITRDGRTIDIGNVISPYQKVKYLKVKYGIGSH</sequence>
<dbReference type="GeneID" id="24892346"/>
<feature type="transmembrane region" description="Helical" evidence="1">
    <location>
        <begin position="59"/>
        <end position="83"/>
    </location>
</feature>
<feature type="transmembrane region" description="Helical" evidence="1">
    <location>
        <begin position="224"/>
        <end position="253"/>
    </location>
</feature>
<keyword evidence="1" id="KW-0812">Transmembrane</keyword>
<feature type="transmembrane region" description="Helical" evidence="1">
    <location>
        <begin position="12"/>
        <end position="38"/>
    </location>
</feature>
<evidence type="ECO:0000313" key="2">
    <source>
        <dbReference type="EMBL" id="ALU29912.1"/>
    </source>
</evidence>
<name>A0A0U3GNM6_9CREN</name>
<feature type="transmembrane region" description="Helical" evidence="1">
    <location>
        <begin position="89"/>
        <end position="109"/>
    </location>
</feature>
<feature type="transmembrane region" description="Helical" evidence="1">
    <location>
        <begin position="156"/>
        <end position="186"/>
    </location>
</feature>
<evidence type="ECO:0000256" key="1">
    <source>
        <dbReference type="SAM" id="Phobius"/>
    </source>
</evidence>
<dbReference type="AlphaFoldDB" id="A0A0U3GNM6"/>